<dbReference type="EMBL" id="JAAAMV010000025">
    <property type="protein sequence ID" value="NBD27057.1"/>
    <property type="molecule type" value="Genomic_DNA"/>
</dbReference>
<dbReference type="PANTHER" id="PTHR47053:SF1">
    <property type="entry name" value="MUREIN DD-ENDOPEPTIDASE MEPH-RELATED"/>
    <property type="match status" value="1"/>
</dbReference>
<keyword evidence="4" id="KW-0788">Thiol protease</keyword>
<feature type="domain" description="NlpC/P60" evidence="5">
    <location>
        <begin position="41"/>
        <end position="164"/>
    </location>
</feature>
<dbReference type="SUPFAM" id="SSF54001">
    <property type="entry name" value="Cysteine proteinases"/>
    <property type="match status" value="1"/>
</dbReference>
<dbReference type="Pfam" id="PF00877">
    <property type="entry name" value="NLPC_P60"/>
    <property type="match status" value="1"/>
</dbReference>
<comment type="caution">
    <text evidence="6">The sequence shown here is derived from an EMBL/GenBank/DDBJ whole genome shotgun (WGS) entry which is preliminary data.</text>
</comment>
<dbReference type="Proteomes" id="UP000665561">
    <property type="component" value="Unassembled WGS sequence"/>
</dbReference>
<evidence type="ECO:0000313" key="6">
    <source>
        <dbReference type="EMBL" id="NBD27057.1"/>
    </source>
</evidence>
<dbReference type="InterPro" id="IPR000064">
    <property type="entry name" value="NLP_P60_dom"/>
</dbReference>
<protein>
    <submittedName>
        <fullName evidence="6">NlpC/P60 family protein</fullName>
    </submittedName>
</protein>
<accession>A0ABW9XXT9</accession>
<organism evidence="6 7">
    <name type="scientific">Paenibacillus glycinis</name>
    <dbReference type="NCBI Taxonomy" id="2697035"/>
    <lineage>
        <taxon>Bacteria</taxon>
        <taxon>Bacillati</taxon>
        <taxon>Bacillota</taxon>
        <taxon>Bacilli</taxon>
        <taxon>Bacillales</taxon>
        <taxon>Paenibacillaceae</taxon>
        <taxon>Paenibacillus</taxon>
    </lineage>
</organism>
<reference evidence="6 7" key="1">
    <citation type="submission" date="2020-01" db="EMBL/GenBank/DDBJ databases">
        <title>Paenibacillus soybeanensis sp. nov. isolated from the nodules of soybean (Glycine max(L.) Merr).</title>
        <authorList>
            <person name="Wang H."/>
        </authorList>
    </citation>
    <scope>NUCLEOTIDE SEQUENCE [LARGE SCALE GENOMIC DNA]</scope>
    <source>
        <strain evidence="6 7">T1</strain>
    </source>
</reference>
<proteinExistence type="inferred from homology"/>
<evidence type="ECO:0000313" key="7">
    <source>
        <dbReference type="Proteomes" id="UP000665561"/>
    </source>
</evidence>
<evidence type="ECO:0000256" key="3">
    <source>
        <dbReference type="ARBA" id="ARBA00022801"/>
    </source>
</evidence>
<gene>
    <name evidence="6" type="ORF">GT019_24565</name>
</gene>
<name>A0ABW9XXT9_9BACL</name>
<keyword evidence="2" id="KW-0645">Protease</keyword>
<dbReference type="InterPro" id="IPR038765">
    <property type="entry name" value="Papain-like_cys_pep_sf"/>
</dbReference>
<sequence length="164" mass="18025">MIKQFVAMSLTILQLTGTAPDVRPPGTGQAESVAAEEAKHAVLKETLVQDAYSYIGIPYVWGGSTPSGFDCSGFVYYMYHKFGIQQVRTNTVNLYAQGVAVDQPMLRRGDLVFFRIAGGENVDHVGIYIGNGSFISAISSKGIYVQQLENPYWGPRYAGARRIY</sequence>
<dbReference type="RefSeq" id="WP_161746082.1">
    <property type="nucleotide sequence ID" value="NZ_JAAAMV010000025.1"/>
</dbReference>
<keyword evidence="3" id="KW-0378">Hydrolase</keyword>
<evidence type="ECO:0000256" key="1">
    <source>
        <dbReference type="ARBA" id="ARBA00007074"/>
    </source>
</evidence>
<evidence type="ECO:0000256" key="4">
    <source>
        <dbReference type="ARBA" id="ARBA00022807"/>
    </source>
</evidence>
<keyword evidence="7" id="KW-1185">Reference proteome</keyword>
<dbReference type="Gene3D" id="3.90.1720.10">
    <property type="entry name" value="endopeptidase domain like (from Nostoc punctiforme)"/>
    <property type="match status" value="1"/>
</dbReference>
<dbReference type="InterPro" id="IPR051202">
    <property type="entry name" value="Peptidase_C40"/>
</dbReference>
<evidence type="ECO:0000256" key="2">
    <source>
        <dbReference type="ARBA" id="ARBA00022670"/>
    </source>
</evidence>
<dbReference type="PANTHER" id="PTHR47053">
    <property type="entry name" value="MUREIN DD-ENDOPEPTIDASE MEPH-RELATED"/>
    <property type="match status" value="1"/>
</dbReference>
<dbReference type="PROSITE" id="PS51935">
    <property type="entry name" value="NLPC_P60"/>
    <property type="match status" value="1"/>
</dbReference>
<evidence type="ECO:0000259" key="5">
    <source>
        <dbReference type="PROSITE" id="PS51935"/>
    </source>
</evidence>
<comment type="similarity">
    <text evidence="1">Belongs to the peptidase C40 family.</text>
</comment>